<evidence type="ECO:0000256" key="6">
    <source>
        <dbReference type="SAM" id="Phobius"/>
    </source>
</evidence>
<protein>
    <submittedName>
        <fullName evidence="7">CidA/LrgA family protein</fullName>
    </submittedName>
</protein>
<keyword evidence="8" id="KW-1185">Reference proteome</keyword>
<dbReference type="Proteomes" id="UP001305702">
    <property type="component" value="Chromosome"/>
</dbReference>
<evidence type="ECO:0000313" key="7">
    <source>
        <dbReference type="EMBL" id="WNQ08868.1"/>
    </source>
</evidence>
<name>A0AA96L8T5_9BACL</name>
<keyword evidence="2" id="KW-1003">Cell membrane</keyword>
<dbReference type="GO" id="GO:0005886">
    <property type="term" value="C:plasma membrane"/>
    <property type="evidence" value="ECO:0007669"/>
    <property type="project" value="UniProtKB-SubCell"/>
</dbReference>
<evidence type="ECO:0000256" key="4">
    <source>
        <dbReference type="ARBA" id="ARBA00022989"/>
    </source>
</evidence>
<feature type="transmembrane region" description="Helical" evidence="6">
    <location>
        <begin position="7"/>
        <end position="24"/>
    </location>
</feature>
<dbReference type="PANTHER" id="PTHR33931">
    <property type="entry name" value="HOLIN-LIKE PROTEIN CIDA-RELATED"/>
    <property type="match status" value="1"/>
</dbReference>
<organism evidence="7 8">
    <name type="scientific">Paenibacillus aurantius</name>
    <dbReference type="NCBI Taxonomy" id="2918900"/>
    <lineage>
        <taxon>Bacteria</taxon>
        <taxon>Bacillati</taxon>
        <taxon>Bacillota</taxon>
        <taxon>Bacilli</taxon>
        <taxon>Bacillales</taxon>
        <taxon>Paenibacillaceae</taxon>
        <taxon>Paenibacillus</taxon>
    </lineage>
</organism>
<dbReference type="Pfam" id="PF03788">
    <property type="entry name" value="LrgA"/>
    <property type="match status" value="1"/>
</dbReference>
<feature type="transmembrane region" description="Helical" evidence="6">
    <location>
        <begin position="60"/>
        <end position="79"/>
    </location>
</feature>
<comment type="subcellular location">
    <subcellularLocation>
        <location evidence="1">Cell membrane</location>
        <topology evidence="1">Multi-pass membrane protein</topology>
    </subcellularLocation>
</comment>
<evidence type="ECO:0000256" key="2">
    <source>
        <dbReference type="ARBA" id="ARBA00022475"/>
    </source>
</evidence>
<dbReference type="InterPro" id="IPR005538">
    <property type="entry name" value="LrgA/CidA"/>
</dbReference>
<dbReference type="RefSeq" id="WP_315602635.1">
    <property type="nucleotide sequence ID" value="NZ_CP130318.1"/>
</dbReference>
<dbReference type="PANTHER" id="PTHR33931:SF2">
    <property type="entry name" value="HOLIN-LIKE PROTEIN CIDA"/>
    <property type="match status" value="1"/>
</dbReference>
<feature type="transmembrane region" description="Helical" evidence="6">
    <location>
        <begin position="30"/>
        <end position="48"/>
    </location>
</feature>
<reference evidence="7 8" key="1">
    <citation type="submission" date="2022-02" db="EMBL/GenBank/DDBJ databases">
        <title>Paenibacillus sp. MBLB1776 Whole Genome Shotgun Sequencing.</title>
        <authorList>
            <person name="Hwang C.Y."/>
            <person name="Cho E.-S."/>
            <person name="Seo M.-J."/>
        </authorList>
    </citation>
    <scope>NUCLEOTIDE SEQUENCE [LARGE SCALE GENOMIC DNA]</scope>
    <source>
        <strain evidence="7 8">MBLB1776</strain>
    </source>
</reference>
<dbReference type="KEGG" id="paun:MJA45_14530"/>
<keyword evidence="3 6" id="KW-0812">Transmembrane</keyword>
<proteinExistence type="predicted"/>
<accession>A0AA96L8T5</accession>
<evidence type="ECO:0000313" key="8">
    <source>
        <dbReference type="Proteomes" id="UP001305702"/>
    </source>
</evidence>
<evidence type="ECO:0000256" key="1">
    <source>
        <dbReference type="ARBA" id="ARBA00004651"/>
    </source>
</evidence>
<dbReference type="AlphaFoldDB" id="A0AA96L8T5"/>
<evidence type="ECO:0000256" key="3">
    <source>
        <dbReference type="ARBA" id="ARBA00022692"/>
    </source>
</evidence>
<keyword evidence="5 6" id="KW-0472">Membrane</keyword>
<sequence length="123" mass="13305">MIRFGKGVLQILFFVLVSYGMNAWVGFMGWPVPGSILGLGFVFVLLQLKILPLNAVELGAKWLLAEMLLFFIPSAAGVVEYKPMLLSSGPQILLVVLTGTALVMGCAGLAAELIIRRKGRKMP</sequence>
<evidence type="ECO:0000256" key="5">
    <source>
        <dbReference type="ARBA" id="ARBA00023136"/>
    </source>
</evidence>
<dbReference type="EMBL" id="CP130318">
    <property type="protein sequence ID" value="WNQ08868.1"/>
    <property type="molecule type" value="Genomic_DNA"/>
</dbReference>
<keyword evidence="4 6" id="KW-1133">Transmembrane helix</keyword>
<feature type="transmembrane region" description="Helical" evidence="6">
    <location>
        <begin position="91"/>
        <end position="115"/>
    </location>
</feature>
<gene>
    <name evidence="7" type="ORF">MJA45_14530</name>
</gene>